<proteinExistence type="predicted"/>
<keyword evidence="3" id="KW-1185">Reference proteome</keyword>
<keyword evidence="1" id="KW-0812">Transmembrane</keyword>
<dbReference type="Proteomes" id="UP001448207">
    <property type="component" value="Unassembled WGS sequence"/>
</dbReference>
<keyword evidence="1" id="KW-0472">Membrane</keyword>
<gene>
    <name evidence="2" type="ORF">J3Q64DRAFT_1698333</name>
</gene>
<keyword evidence="1" id="KW-1133">Transmembrane helix</keyword>
<dbReference type="EMBL" id="JBCLYO010000008">
    <property type="protein sequence ID" value="KAL0086493.1"/>
    <property type="molecule type" value="Genomic_DNA"/>
</dbReference>
<protein>
    <recommendedName>
        <fullName evidence="4">Copper transporter</fullName>
    </recommendedName>
</protein>
<reference evidence="2 3" key="1">
    <citation type="submission" date="2024-04" db="EMBL/GenBank/DDBJ databases">
        <title>Symmetric and asymmetric DNA N6-adenine methylation regulates different biological responses in Mucorales.</title>
        <authorList>
            <consortium name="Lawrence Berkeley National Laboratory"/>
            <person name="Lax C."/>
            <person name="Mondo S.J."/>
            <person name="Osorio-Concepcion M."/>
            <person name="Muszewska A."/>
            <person name="Corrochano-Luque M."/>
            <person name="Gutierrez G."/>
            <person name="Riley R."/>
            <person name="Lipzen A."/>
            <person name="Guo J."/>
            <person name="Hundley H."/>
            <person name="Amirebrahimi M."/>
            <person name="Ng V."/>
            <person name="Lorenzo-Gutierrez D."/>
            <person name="Binder U."/>
            <person name="Yang J."/>
            <person name="Song Y."/>
            <person name="Canovas D."/>
            <person name="Navarro E."/>
            <person name="Freitag M."/>
            <person name="Gabaldon T."/>
            <person name="Grigoriev I.V."/>
            <person name="Corrochano L.M."/>
            <person name="Nicolas F.E."/>
            <person name="Garre V."/>
        </authorList>
    </citation>
    <scope>NUCLEOTIDE SEQUENCE [LARGE SCALE GENOMIC DNA]</scope>
    <source>
        <strain evidence="2 3">L51</strain>
    </source>
</reference>
<sequence>MFIICQTLDFFEPSFIGYCAIFTIAMCVWFFWIWIAEHAWKSLGQAILTLQIRVTRIHALYLKNQYTSKYTPKNHLLVSNEEAAHAELFSIMAQHNYSYQRNNCMTSPVSRTINPMPNDTLFCTVHAATIATVRAVTAAHRGQDCVAPERGFVLPADTCVPMGKTRSYSTNSGEMATVY</sequence>
<evidence type="ECO:0000313" key="3">
    <source>
        <dbReference type="Proteomes" id="UP001448207"/>
    </source>
</evidence>
<name>A0ABR3B031_PHYBL</name>
<evidence type="ECO:0000313" key="2">
    <source>
        <dbReference type="EMBL" id="KAL0086493.1"/>
    </source>
</evidence>
<comment type="caution">
    <text evidence="2">The sequence shown here is derived from an EMBL/GenBank/DDBJ whole genome shotgun (WGS) entry which is preliminary data.</text>
</comment>
<accession>A0ABR3B031</accession>
<organism evidence="2 3">
    <name type="scientific">Phycomyces blakesleeanus</name>
    <dbReference type="NCBI Taxonomy" id="4837"/>
    <lineage>
        <taxon>Eukaryota</taxon>
        <taxon>Fungi</taxon>
        <taxon>Fungi incertae sedis</taxon>
        <taxon>Mucoromycota</taxon>
        <taxon>Mucoromycotina</taxon>
        <taxon>Mucoromycetes</taxon>
        <taxon>Mucorales</taxon>
        <taxon>Phycomycetaceae</taxon>
        <taxon>Phycomyces</taxon>
    </lineage>
</organism>
<evidence type="ECO:0000256" key="1">
    <source>
        <dbReference type="SAM" id="Phobius"/>
    </source>
</evidence>
<feature type="transmembrane region" description="Helical" evidence="1">
    <location>
        <begin position="15"/>
        <end position="35"/>
    </location>
</feature>
<evidence type="ECO:0008006" key="4">
    <source>
        <dbReference type="Google" id="ProtNLM"/>
    </source>
</evidence>